<evidence type="ECO:0000256" key="1">
    <source>
        <dbReference type="SAM" id="MobiDB-lite"/>
    </source>
</evidence>
<reference evidence="2 3" key="1">
    <citation type="submission" date="2018-04" db="EMBL/GenBank/DDBJ databases">
        <title>Aerococcus urinae genomes.</title>
        <authorList>
            <person name="Hilt E."/>
            <person name="Gilbert N.M."/>
            <person name="Thomas-White K."/>
            <person name="Putonti C."/>
            <person name="Lewis A.L."/>
            <person name="Visck K.L."/>
            <person name="Wolfe A.J."/>
        </authorList>
    </citation>
    <scope>NUCLEOTIDE SEQUENCE [LARGE SCALE GENOMIC DNA]</scope>
    <source>
        <strain evidence="2 3">UMB7480</strain>
    </source>
</reference>
<evidence type="ECO:0000313" key="3">
    <source>
        <dbReference type="Proteomes" id="UP000251923"/>
    </source>
</evidence>
<organism evidence="2 3">
    <name type="scientific">Aerococcus urinae</name>
    <dbReference type="NCBI Taxonomy" id="1376"/>
    <lineage>
        <taxon>Bacteria</taxon>
        <taxon>Bacillati</taxon>
        <taxon>Bacillota</taxon>
        <taxon>Bacilli</taxon>
        <taxon>Lactobacillales</taxon>
        <taxon>Aerococcaceae</taxon>
        <taxon>Aerococcus</taxon>
    </lineage>
</organism>
<comment type="caution">
    <text evidence="2">The sequence shown here is derived from an EMBL/GenBank/DDBJ whole genome shotgun (WGS) entry which is preliminary data.</text>
</comment>
<protein>
    <submittedName>
        <fullName evidence="2">Uncharacterized protein</fullName>
    </submittedName>
</protein>
<gene>
    <name evidence="2" type="ORF">DBT54_10265</name>
</gene>
<feature type="non-terminal residue" evidence="2">
    <location>
        <position position="1"/>
    </location>
</feature>
<sequence>RQGHVGEGAEQDRDDDQADRKRARKAPAGHHPPEPAVPACPTQFFCRRHAFVRLTEDTSGGPVRPASSINLCLMRHAPQTAGTFSRGRRG</sequence>
<proteinExistence type="predicted"/>
<dbReference type="EMBL" id="QMHM01000112">
    <property type="protein sequence ID" value="RAV74671.1"/>
    <property type="molecule type" value="Genomic_DNA"/>
</dbReference>
<feature type="region of interest" description="Disordered" evidence="1">
    <location>
        <begin position="1"/>
        <end position="39"/>
    </location>
</feature>
<dbReference type="Proteomes" id="UP000251923">
    <property type="component" value="Unassembled WGS sequence"/>
</dbReference>
<dbReference type="AlphaFoldDB" id="A0A329NU39"/>
<name>A0A329NU39_9LACT</name>
<evidence type="ECO:0000313" key="2">
    <source>
        <dbReference type="EMBL" id="RAV74671.1"/>
    </source>
</evidence>
<accession>A0A329NU39</accession>